<comment type="caution">
    <text evidence="1">The sequence shown here is derived from an EMBL/GenBank/DDBJ whole genome shotgun (WGS) entry which is preliminary data.</text>
</comment>
<sequence length="46" mass="5464">MKVILERLWNTPDMIYKVYGHVLKEMEIESVYLFSNSLEITGQELC</sequence>
<keyword evidence="2" id="KW-1185">Reference proteome</keyword>
<name>A0A2S5D059_LYSSH</name>
<proteinExistence type="predicted"/>
<dbReference type="EMBL" id="PGLV01000001">
    <property type="protein sequence ID" value="POZ56460.1"/>
    <property type="molecule type" value="Genomic_DNA"/>
</dbReference>
<gene>
    <name evidence="1" type="ORF">LYSIN_01243</name>
</gene>
<organism evidence="1 2">
    <name type="scientific">Lysinibacillus sphaericus</name>
    <name type="common">Bacillus sphaericus</name>
    <dbReference type="NCBI Taxonomy" id="1421"/>
    <lineage>
        <taxon>Bacteria</taxon>
        <taxon>Bacillati</taxon>
        <taxon>Bacillota</taxon>
        <taxon>Bacilli</taxon>
        <taxon>Bacillales</taxon>
        <taxon>Bacillaceae</taxon>
        <taxon>Lysinibacillus</taxon>
    </lineage>
</organism>
<accession>A0A2S5D059</accession>
<evidence type="ECO:0000313" key="1">
    <source>
        <dbReference type="EMBL" id="POZ56460.1"/>
    </source>
</evidence>
<dbReference type="Proteomes" id="UP000237319">
    <property type="component" value="Unassembled WGS sequence"/>
</dbReference>
<dbReference type="AlphaFoldDB" id="A0A2S5D059"/>
<protein>
    <submittedName>
        <fullName evidence="1">Uncharacterized protein</fullName>
    </submittedName>
</protein>
<evidence type="ECO:0000313" key="2">
    <source>
        <dbReference type="Proteomes" id="UP000237319"/>
    </source>
</evidence>
<reference evidence="1 2" key="1">
    <citation type="submission" date="2017-11" db="EMBL/GenBank/DDBJ databases">
        <title>Genome sequence of Lysinibacillus sphaericus, a lignin-degrading bacteria isolated from municipal solid waste soil.</title>
        <authorList>
            <person name="Persinoti G.F."/>
            <person name="Paixao D.A."/>
            <person name="Bugg T.D."/>
            <person name="Squina F.M."/>
        </authorList>
    </citation>
    <scope>NUCLEOTIDE SEQUENCE [LARGE SCALE GENOMIC DNA]</scope>
    <source>
        <strain evidence="1 2">A1</strain>
    </source>
</reference>